<proteinExistence type="predicted"/>
<gene>
    <name evidence="1" type="ORF">CR513_04840</name>
</gene>
<feature type="non-terminal residue" evidence="1">
    <location>
        <position position="1"/>
    </location>
</feature>
<evidence type="ECO:0008006" key="3">
    <source>
        <dbReference type="Google" id="ProtNLM"/>
    </source>
</evidence>
<keyword evidence="2" id="KW-1185">Reference proteome</keyword>
<evidence type="ECO:0000313" key="2">
    <source>
        <dbReference type="Proteomes" id="UP000257109"/>
    </source>
</evidence>
<evidence type="ECO:0000313" key="1">
    <source>
        <dbReference type="EMBL" id="RDY10612.1"/>
    </source>
</evidence>
<organism evidence="1 2">
    <name type="scientific">Mucuna pruriens</name>
    <name type="common">Velvet bean</name>
    <name type="synonym">Dolichos pruriens</name>
    <dbReference type="NCBI Taxonomy" id="157652"/>
    <lineage>
        <taxon>Eukaryota</taxon>
        <taxon>Viridiplantae</taxon>
        <taxon>Streptophyta</taxon>
        <taxon>Embryophyta</taxon>
        <taxon>Tracheophyta</taxon>
        <taxon>Spermatophyta</taxon>
        <taxon>Magnoliopsida</taxon>
        <taxon>eudicotyledons</taxon>
        <taxon>Gunneridae</taxon>
        <taxon>Pentapetalae</taxon>
        <taxon>rosids</taxon>
        <taxon>fabids</taxon>
        <taxon>Fabales</taxon>
        <taxon>Fabaceae</taxon>
        <taxon>Papilionoideae</taxon>
        <taxon>50 kb inversion clade</taxon>
        <taxon>NPAAA clade</taxon>
        <taxon>indigoferoid/millettioid clade</taxon>
        <taxon>Phaseoleae</taxon>
        <taxon>Mucuna</taxon>
    </lineage>
</organism>
<accession>A0A371I6F3</accession>
<sequence length="80" mass="8869">MQKIPYPSAVGSLMYLSDLGMQHWKAVKRVIQEQKDTCSLIRSLKVWRSLGYSNSDFAGCLVSKHSTYGNIYILAGGAIS</sequence>
<comment type="caution">
    <text evidence="1">The sequence shown here is derived from an EMBL/GenBank/DDBJ whole genome shotgun (WGS) entry which is preliminary data.</text>
</comment>
<protein>
    <recommendedName>
        <fullName evidence="3">Retrovirus-related Pol polyprotein from transposon TNT 1-94</fullName>
    </recommendedName>
</protein>
<dbReference type="OrthoDB" id="1713262at2759"/>
<dbReference type="EMBL" id="QJKJ01000808">
    <property type="protein sequence ID" value="RDY10612.1"/>
    <property type="molecule type" value="Genomic_DNA"/>
</dbReference>
<dbReference type="AlphaFoldDB" id="A0A371I6F3"/>
<dbReference type="Proteomes" id="UP000257109">
    <property type="component" value="Unassembled WGS sequence"/>
</dbReference>
<reference evidence="1" key="1">
    <citation type="submission" date="2018-05" db="EMBL/GenBank/DDBJ databases">
        <title>Draft genome of Mucuna pruriens seed.</title>
        <authorList>
            <person name="Nnadi N.E."/>
            <person name="Vos R."/>
            <person name="Hasami M.H."/>
            <person name="Devisetty U.K."/>
            <person name="Aguiy J.C."/>
        </authorList>
    </citation>
    <scope>NUCLEOTIDE SEQUENCE [LARGE SCALE GENOMIC DNA]</scope>
    <source>
        <strain evidence="1">JCA_2017</strain>
    </source>
</reference>
<name>A0A371I6F3_MUCPR</name>